<dbReference type="OrthoDB" id="347344at2759"/>
<feature type="region of interest" description="Disordered" evidence="1">
    <location>
        <begin position="44"/>
        <end position="64"/>
    </location>
</feature>
<dbReference type="Proteomes" id="UP000018201">
    <property type="component" value="Unassembled WGS sequence"/>
</dbReference>
<name>U6G6Q0_9EIME</name>
<proteinExistence type="predicted"/>
<evidence type="ECO:0000313" key="2">
    <source>
        <dbReference type="EMBL" id="CDI75157.1"/>
    </source>
</evidence>
<evidence type="ECO:0000256" key="1">
    <source>
        <dbReference type="SAM" id="MobiDB-lite"/>
    </source>
</evidence>
<reference evidence="2" key="1">
    <citation type="submission" date="2013-10" db="EMBL/GenBank/DDBJ databases">
        <title>Genomic analysis of the causative agents of coccidiosis in chickens.</title>
        <authorList>
            <person name="Reid A.J."/>
            <person name="Blake D."/>
            <person name="Billington K."/>
            <person name="Browne H."/>
            <person name="Dunn M."/>
            <person name="Hung S."/>
            <person name="Kawahara F."/>
            <person name="Miranda-Saavedra D."/>
            <person name="Mourier T."/>
            <person name="Nagra H."/>
            <person name="Otto T.D."/>
            <person name="Rawlings N."/>
            <person name="Sanchez A."/>
            <person name="Sanders M."/>
            <person name="Subramaniam C."/>
            <person name="Tay Y."/>
            <person name="Dear P."/>
            <person name="Doerig C."/>
            <person name="Gruber A."/>
            <person name="Parkinson J."/>
            <person name="Shirley M."/>
            <person name="Wan K.L."/>
            <person name="Berriman M."/>
            <person name="Tomley F."/>
            <person name="Pain A."/>
        </authorList>
    </citation>
    <scope>NUCLEOTIDE SEQUENCE [LARGE SCALE GENOMIC DNA]</scope>
    <source>
        <strain evidence="2">Houghton</strain>
    </source>
</reference>
<sequence>MLQAAPELPFSQMQMGAYDEYDAVNKLTDEIEQQMIDFPQDEASEAADMNGSGPDTPLLTPPLNHAYPSAAIRKPRSFYNYFGEDTIPLLDTDPDEILYRFSGGDASTEHELFIPFHLTSDNAAAASPSASFLNPKP</sequence>
<reference evidence="2" key="2">
    <citation type="submission" date="2013-10" db="EMBL/GenBank/DDBJ databases">
        <authorList>
            <person name="Aslett M."/>
        </authorList>
    </citation>
    <scope>NUCLEOTIDE SEQUENCE [LARGE SCALE GENOMIC DNA]</scope>
    <source>
        <strain evidence="2">Houghton</strain>
    </source>
</reference>
<organism evidence="2 3">
    <name type="scientific">Eimeria praecox</name>
    <dbReference type="NCBI Taxonomy" id="51316"/>
    <lineage>
        <taxon>Eukaryota</taxon>
        <taxon>Sar</taxon>
        <taxon>Alveolata</taxon>
        <taxon>Apicomplexa</taxon>
        <taxon>Conoidasida</taxon>
        <taxon>Coccidia</taxon>
        <taxon>Eucoccidiorida</taxon>
        <taxon>Eimeriorina</taxon>
        <taxon>Eimeriidae</taxon>
        <taxon>Eimeria</taxon>
    </lineage>
</organism>
<accession>U6G6Q0</accession>
<protein>
    <submittedName>
        <fullName evidence="2">Uncharacterized protein</fullName>
    </submittedName>
</protein>
<gene>
    <name evidence="2" type="ORF">EPH_0039070</name>
</gene>
<keyword evidence="3" id="KW-1185">Reference proteome</keyword>
<dbReference type="AlphaFoldDB" id="U6G6Q0"/>
<dbReference type="VEuPathDB" id="ToxoDB:EPH_0039070"/>
<dbReference type="EMBL" id="HG690758">
    <property type="protein sequence ID" value="CDI75157.1"/>
    <property type="molecule type" value="Genomic_DNA"/>
</dbReference>
<evidence type="ECO:0000313" key="3">
    <source>
        <dbReference type="Proteomes" id="UP000018201"/>
    </source>
</evidence>